<dbReference type="Proteomes" id="UP001175226">
    <property type="component" value="Unassembled WGS sequence"/>
</dbReference>
<reference evidence="1" key="1">
    <citation type="submission" date="2023-06" db="EMBL/GenBank/DDBJ databases">
        <authorList>
            <consortium name="Lawrence Berkeley National Laboratory"/>
            <person name="Ahrendt S."/>
            <person name="Sahu N."/>
            <person name="Indic B."/>
            <person name="Wong-Bajracharya J."/>
            <person name="Merenyi Z."/>
            <person name="Ke H.-M."/>
            <person name="Monk M."/>
            <person name="Kocsube S."/>
            <person name="Drula E."/>
            <person name="Lipzen A."/>
            <person name="Balint B."/>
            <person name="Henrissat B."/>
            <person name="Andreopoulos B."/>
            <person name="Martin F.M."/>
            <person name="Harder C.B."/>
            <person name="Rigling D."/>
            <person name="Ford K.L."/>
            <person name="Foster G.D."/>
            <person name="Pangilinan J."/>
            <person name="Papanicolaou A."/>
            <person name="Barry K."/>
            <person name="LaButti K."/>
            <person name="Viragh M."/>
            <person name="Koriabine M."/>
            <person name="Yan M."/>
            <person name="Riley R."/>
            <person name="Champramary S."/>
            <person name="Plett K.L."/>
            <person name="Tsai I.J."/>
            <person name="Slot J."/>
            <person name="Sipos G."/>
            <person name="Plett J."/>
            <person name="Nagy L.G."/>
            <person name="Grigoriev I.V."/>
        </authorList>
    </citation>
    <scope>NUCLEOTIDE SEQUENCE</scope>
    <source>
        <strain evidence="1">FPL87.14</strain>
    </source>
</reference>
<sequence>MKVKEWSEYYLHDVHGNSQHSYKEVLPKYTGLPEVTLSAVTKTGQPESSIQVPKQKSYTGKTPMIPSSLANIPCSSLGVKGLLGKLNSILDTSYTMEIHSLSSLLDAYIMKGYDFGTVYGHLCQFWYYDLIDIKNEIQSREALDQQMRQDVLINNKIISKQLPPRRVWDLFSNRVVPWWVVRQYLLPISHAWMKEEDRMDVHMPINGCEWPVPMPKDANLDLICIEMLNLGAEYVWLDVLCLRQVGGCVEEWKLDVPTIGRVYMVAYSGVVSYFSGLGHPFSLKEDDLESDRCWFRRAWTMQEVQHHMIIGGDTGDDRFTHKEMWTWVENRLAVLGKTVGFTGLGKPVFITLSEMRKR</sequence>
<dbReference type="EMBL" id="JAUEPT010000077">
    <property type="protein sequence ID" value="KAK0433757.1"/>
    <property type="molecule type" value="Genomic_DNA"/>
</dbReference>
<accession>A0AA39MGT2</accession>
<protein>
    <recommendedName>
        <fullName evidence="3">Heterokaryon incompatibility domain-containing protein</fullName>
    </recommendedName>
</protein>
<name>A0AA39MGT2_9AGAR</name>
<gene>
    <name evidence="1" type="ORF">EV421DRAFT_1994036</name>
</gene>
<evidence type="ECO:0008006" key="3">
    <source>
        <dbReference type="Google" id="ProtNLM"/>
    </source>
</evidence>
<dbReference type="AlphaFoldDB" id="A0AA39MGT2"/>
<evidence type="ECO:0000313" key="2">
    <source>
        <dbReference type="Proteomes" id="UP001175226"/>
    </source>
</evidence>
<proteinExistence type="predicted"/>
<keyword evidence="2" id="KW-1185">Reference proteome</keyword>
<evidence type="ECO:0000313" key="1">
    <source>
        <dbReference type="EMBL" id="KAK0433757.1"/>
    </source>
</evidence>
<comment type="caution">
    <text evidence="1">The sequence shown here is derived from an EMBL/GenBank/DDBJ whole genome shotgun (WGS) entry which is preliminary data.</text>
</comment>
<organism evidence="1 2">
    <name type="scientific">Armillaria borealis</name>
    <dbReference type="NCBI Taxonomy" id="47425"/>
    <lineage>
        <taxon>Eukaryota</taxon>
        <taxon>Fungi</taxon>
        <taxon>Dikarya</taxon>
        <taxon>Basidiomycota</taxon>
        <taxon>Agaricomycotina</taxon>
        <taxon>Agaricomycetes</taxon>
        <taxon>Agaricomycetidae</taxon>
        <taxon>Agaricales</taxon>
        <taxon>Marasmiineae</taxon>
        <taxon>Physalacriaceae</taxon>
        <taxon>Armillaria</taxon>
    </lineage>
</organism>